<reference evidence="1" key="1">
    <citation type="submission" date="2014-09" db="EMBL/GenBank/DDBJ databases">
        <authorList>
            <person name="Probst J Alexander"/>
        </authorList>
    </citation>
    <scope>NUCLEOTIDE SEQUENCE</scope>
</reference>
<dbReference type="InterPro" id="IPR050407">
    <property type="entry name" value="Geranylgeranyl_reductase"/>
</dbReference>
<dbReference type="EMBL" id="CCXY01000041">
    <property type="protein sequence ID" value="CEG11257.1"/>
    <property type="molecule type" value="Genomic_DNA"/>
</dbReference>
<dbReference type="PANTHER" id="PTHR42685">
    <property type="entry name" value="GERANYLGERANYL DIPHOSPHATE REDUCTASE"/>
    <property type="match status" value="1"/>
</dbReference>
<dbReference type="AlphaFoldDB" id="A0A098E619"/>
<evidence type="ECO:0008006" key="2">
    <source>
        <dbReference type="Google" id="ProtNLM"/>
    </source>
</evidence>
<gene>
    <name evidence="1" type="ORF">MSIBF_A1350003</name>
</gene>
<accession>A0A098E619</accession>
<organism evidence="1">
    <name type="scientific">groundwater metagenome</name>
    <dbReference type="NCBI Taxonomy" id="717931"/>
    <lineage>
        <taxon>unclassified sequences</taxon>
        <taxon>metagenomes</taxon>
        <taxon>ecological metagenomes</taxon>
    </lineage>
</organism>
<dbReference type="InterPro" id="IPR036188">
    <property type="entry name" value="FAD/NAD-bd_sf"/>
</dbReference>
<proteinExistence type="predicted"/>
<protein>
    <recommendedName>
        <fullName evidence="2">Geranylgeranyl reductase</fullName>
    </recommendedName>
</protein>
<dbReference type="Gene3D" id="3.50.50.60">
    <property type="entry name" value="FAD/NAD(P)-binding domain"/>
    <property type="match status" value="1"/>
</dbReference>
<name>A0A098E619_9ZZZZ</name>
<dbReference type="PANTHER" id="PTHR42685:SF22">
    <property type="entry name" value="CONDITIONED MEDIUM FACTOR RECEPTOR 1"/>
    <property type="match status" value="1"/>
</dbReference>
<sequence>MHKTIVIGGVIGAYGAKFLAENNEVTLIEEHKNENQPVHCAGLISKSGFERLKINPDKFILNKVRGAKFFSQNTSFEIRTNDTKAYVINRKMFDNELLNSAIDSGVRFINERAIDIQVSENFIVETKSSEFRAKNLVMATGANYKLHRKLNLDVPKFLNALQYEIFAECESDMVELHLTKDFFAWIIPVMDYARVGIAGYGNVKEKLDNFIKNLKQHRKVGEILARQAGLIPIYTPKFKTEYKFSDLNLRLAGDAAAQVKATTGGGVVMGCLAARHLADKNYENGWRMEIGNELYLHLMFRKFLNRKSIKYDDMLMLANKHKHIFYSADMDIASKLLKNLTAEFVRHPLMITDIFKILF</sequence>
<evidence type="ECO:0000313" key="1">
    <source>
        <dbReference type="EMBL" id="CEG11257.1"/>
    </source>
</evidence>
<dbReference type="SUPFAM" id="SSF51905">
    <property type="entry name" value="FAD/NAD(P)-binding domain"/>
    <property type="match status" value="1"/>
</dbReference>